<keyword evidence="1" id="KW-0732">Signal</keyword>
<evidence type="ECO:0000313" key="3">
    <source>
        <dbReference type="EMBL" id="MCZ8511338.1"/>
    </source>
</evidence>
<dbReference type="Proteomes" id="UP001527882">
    <property type="component" value="Unassembled WGS sequence"/>
</dbReference>
<evidence type="ECO:0000313" key="4">
    <source>
        <dbReference type="Proteomes" id="UP001527882"/>
    </source>
</evidence>
<proteinExistence type="predicted"/>
<reference evidence="3 4" key="1">
    <citation type="submission" date="2022-12" db="EMBL/GenBank/DDBJ databases">
        <title>Draft genome sequence of Paenibacillus sp. dW9.</title>
        <authorList>
            <person name="Choi E.-W."/>
            <person name="Kim D.-U."/>
        </authorList>
    </citation>
    <scope>NUCLEOTIDE SEQUENCE [LARGE SCALE GENOMIC DNA]</scope>
    <source>
        <strain evidence="4">dW9</strain>
    </source>
</reference>
<keyword evidence="4" id="KW-1185">Reference proteome</keyword>
<organism evidence="3 4">
    <name type="scientific">Paenibacillus gyeongsangnamensis</name>
    <dbReference type="NCBI Taxonomy" id="3388067"/>
    <lineage>
        <taxon>Bacteria</taxon>
        <taxon>Bacillati</taxon>
        <taxon>Bacillota</taxon>
        <taxon>Bacilli</taxon>
        <taxon>Bacillales</taxon>
        <taxon>Paenibacillaceae</taxon>
        <taxon>Paenibacillus</taxon>
    </lineage>
</organism>
<evidence type="ECO:0000259" key="2">
    <source>
        <dbReference type="Pfam" id="PF07833"/>
    </source>
</evidence>
<accession>A0ABT4Q389</accession>
<protein>
    <submittedName>
        <fullName evidence="3">Copper amine oxidase N-terminal domain-containing protein</fullName>
    </submittedName>
</protein>
<name>A0ABT4Q389_9BACL</name>
<dbReference type="InterPro" id="IPR012854">
    <property type="entry name" value="Cu_amine_oxidase-like_N"/>
</dbReference>
<sequence>MKVPRLLTLVLSLSLFGTAGAFASSMWGDYEGYAKARVTINNNEKTFADGDTPAFLIKGSTVFPVRVLSESLQALVKWDNATKTIAIHKPNVHMFVAKKVNDDYSISKPFGGVKKGDRLDFAVFAQVDSLTTPISSFKISIDSPSGETVATHEKMVNGQKESFWYPWPFNVTFSEAGNYVVKFSIKLDDSSDYTVVSQKVILSE</sequence>
<dbReference type="RefSeq" id="WP_269879697.1">
    <property type="nucleotide sequence ID" value="NZ_JAQAGZ010000001.1"/>
</dbReference>
<gene>
    <name evidence="3" type="ORF">O9H85_02575</name>
</gene>
<dbReference type="Pfam" id="PF07833">
    <property type="entry name" value="Cu_amine_oxidN1"/>
    <property type="match status" value="1"/>
</dbReference>
<feature type="signal peptide" evidence="1">
    <location>
        <begin position="1"/>
        <end position="23"/>
    </location>
</feature>
<evidence type="ECO:0000256" key="1">
    <source>
        <dbReference type="SAM" id="SignalP"/>
    </source>
</evidence>
<feature type="chain" id="PRO_5046475198" evidence="1">
    <location>
        <begin position="24"/>
        <end position="204"/>
    </location>
</feature>
<comment type="caution">
    <text evidence="3">The sequence shown here is derived from an EMBL/GenBank/DDBJ whole genome shotgun (WGS) entry which is preliminary data.</text>
</comment>
<dbReference type="EMBL" id="JAQAGZ010000001">
    <property type="protein sequence ID" value="MCZ8511338.1"/>
    <property type="molecule type" value="Genomic_DNA"/>
</dbReference>
<feature type="domain" description="Copper amine oxidase-like N-terminal" evidence="2">
    <location>
        <begin position="40"/>
        <end position="87"/>
    </location>
</feature>